<dbReference type="GO" id="GO:0005840">
    <property type="term" value="C:ribosome"/>
    <property type="evidence" value="ECO:0007669"/>
    <property type="project" value="UniProtKB-KW"/>
</dbReference>
<accession>A0A0S3QV81</accession>
<sequence>MKFLQDPYQIIIRPVITEKSMRLKEEENKYTFEVHPKATKKDIKDAIEKLFNVKVEKVNTINMKPKVKKRWGREIQKGKHWKKAIVKLREGDRIEFFESI</sequence>
<evidence type="ECO:0000256" key="1">
    <source>
        <dbReference type="ARBA" id="ARBA00006700"/>
    </source>
</evidence>
<dbReference type="AlphaFoldDB" id="A0A0S3QV81"/>
<dbReference type="InterPro" id="IPR012678">
    <property type="entry name" value="Ribosomal_uL23/eL15/eS24_sf"/>
</dbReference>
<dbReference type="STRING" id="1298851.TST_1433"/>
<evidence type="ECO:0000256" key="3">
    <source>
        <dbReference type="ARBA" id="ARBA00022884"/>
    </source>
</evidence>
<dbReference type="HAMAP" id="MF_01369_B">
    <property type="entry name" value="Ribosomal_uL23_B"/>
    <property type="match status" value="1"/>
</dbReference>
<evidence type="ECO:0000256" key="6">
    <source>
        <dbReference type="HAMAP-Rule" id="MF_01369"/>
    </source>
</evidence>
<dbReference type="NCBIfam" id="NF004359">
    <property type="entry name" value="PRK05738.1-3"/>
    <property type="match status" value="1"/>
</dbReference>
<reference evidence="8" key="1">
    <citation type="journal article" date="2018" name="Science">
        <title>A primordial and reversible TCA cycle in a facultatively chemolithoautotrophic thermophile.</title>
        <authorList>
            <person name="Nunoura T."/>
            <person name="Chikaraishi Y."/>
            <person name="Izaki R."/>
            <person name="Suwa T."/>
            <person name="Sato T."/>
            <person name="Harada T."/>
            <person name="Mori K."/>
            <person name="Kato Y."/>
            <person name="Miyazaki M."/>
            <person name="Shimamura S."/>
            <person name="Yanagawa K."/>
            <person name="Shuto A."/>
            <person name="Ohkouchi N."/>
            <person name="Fujita N."/>
            <person name="Takaki Y."/>
            <person name="Atomi H."/>
            <person name="Takai K."/>
        </authorList>
    </citation>
    <scope>NUCLEOTIDE SEQUENCE [LARGE SCALE GENOMIC DNA]</scope>
    <source>
        <strain evidence="8">DSM 17441 / JCM 13301 / NBRC 103674 / ABI70S6</strain>
    </source>
</reference>
<dbReference type="NCBIfam" id="NF004366">
    <property type="entry name" value="PRK05738.3-2"/>
    <property type="match status" value="1"/>
</dbReference>
<dbReference type="EMBL" id="AP013035">
    <property type="protein sequence ID" value="BAT72220.1"/>
    <property type="molecule type" value="Genomic_DNA"/>
</dbReference>
<keyword evidence="3 6" id="KW-0694">RNA-binding</keyword>
<dbReference type="GO" id="GO:0003735">
    <property type="term" value="F:structural constituent of ribosome"/>
    <property type="evidence" value="ECO:0007669"/>
    <property type="project" value="InterPro"/>
</dbReference>
<dbReference type="PANTHER" id="PTHR11620">
    <property type="entry name" value="60S RIBOSOMAL PROTEIN L23A"/>
    <property type="match status" value="1"/>
</dbReference>
<dbReference type="InterPro" id="IPR013025">
    <property type="entry name" value="Ribosomal_uL23-like"/>
</dbReference>
<evidence type="ECO:0000256" key="2">
    <source>
        <dbReference type="ARBA" id="ARBA00022730"/>
    </source>
</evidence>
<keyword evidence="5 6" id="KW-0687">Ribonucleoprotein</keyword>
<dbReference type="Pfam" id="PF00276">
    <property type="entry name" value="Ribosomal_L23"/>
    <property type="match status" value="1"/>
</dbReference>
<dbReference type="PATRIC" id="fig|1298851.3.peg.1507"/>
<comment type="function">
    <text evidence="6">One of the early assembly proteins it binds 23S rRNA. One of the proteins that surrounds the polypeptide exit tunnel on the outside of the ribosome. Forms the main docking site for trigger factor binding to the ribosome.</text>
</comment>
<comment type="subunit">
    <text evidence="6">Part of the 50S ribosomal subunit. Contacts protein L29, and trigger factor when it is bound to the ribosome.</text>
</comment>
<dbReference type="SUPFAM" id="SSF54189">
    <property type="entry name" value="Ribosomal proteins S24e, L23 and L15e"/>
    <property type="match status" value="1"/>
</dbReference>
<dbReference type="Gene3D" id="3.30.70.330">
    <property type="match status" value="1"/>
</dbReference>
<protein>
    <recommendedName>
        <fullName evidence="6">Large ribosomal subunit protein uL23</fullName>
    </recommendedName>
</protein>
<comment type="similarity">
    <text evidence="1 6">Belongs to the universal ribosomal protein uL23 family.</text>
</comment>
<evidence type="ECO:0000256" key="4">
    <source>
        <dbReference type="ARBA" id="ARBA00022980"/>
    </source>
</evidence>
<name>A0A0S3QV81_THET7</name>
<evidence type="ECO:0000313" key="8">
    <source>
        <dbReference type="Proteomes" id="UP000063234"/>
    </source>
</evidence>
<organism evidence="7 8">
    <name type="scientific">Thermosulfidibacter takaii (strain DSM 17441 / JCM 13301 / NBRC 103674 / ABI70S6)</name>
    <dbReference type="NCBI Taxonomy" id="1298851"/>
    <lineage>
        <taxon>Bacteria</taxon>
        <taxon>Pseudomonadati</taxon>
        <taxon>Thermosulfidibacterota</taxon>
        <taxon>Thermosulfidibacteria</taxon>
        <taxon>Thermosulfidibacterales</taxon>
        <taxon>Thermosulfidibacteraceae</taxon>
    </lineage>
</organism>
<keyword evidence="2 6" id="KW-0699">rRNA-binding</keyword>
<keyword evidence="4 6" id="KW-0689">Ribosomal protein</keyword>
<proteinExistence type="inferred from homology"/>
<dbReference type="GO" id="GO:1990904">
    <property type="term" value="C:ribonucleoprotein complex"/>
    <property type="evidence" value="ECO:0007669"/>
    <property type="project" value="UniProtKB-KW"/>
</dbReference>
<dbReference type="InterPro" id="IPR012677">
    <property type="entry name" value="Nucleotide-bd_a/b_plait_sf"/>
</dbReference>
<gene>
    <name evidence="6 7" type="primary">rplW</name>
    <name evidence="7" type="ORF">TST_1433</name>
</gene>
<evidence type="ECO:0000256" key="5">
    <source>
        <dbReference type="ARBA" id="ARBA00023274"/>
    </source>
</evidence>
<dbReference type="OrthoDB" id="9793353at2"/>
<dbReference type="GO" id="GO:0006412">
    <property type="term" value="P:translation"/>
    <property type="evidence" value="ECO:0007669"/>
    <property type="project" value="UniProtKB-UniRule"/>
</dbReference>
<dbReference type="Proteomes" id="UP000063234">
    <property type="component" value="Chromosome"/>
</dbReference>
<dbReference type="FunFam" id="3.30.70.330:FF:000001">
    <property type="entry name" value="50S ribosomal protein L23"/>
    <property type="match status" value="1"/>
</dbReference>
<dbReference type="RefSeq" id="WP_068550207.1">
    <property type="nucleotide sequence ID" value="NZ_AP013035.1"/>
</dbReference>
<dbReference type="NCBIfam" id="NF004363">
    <property type="entry name" value="PRK05738.2-4"/>
    <property type="match status" value="1"/>
</dbReference>
<evidence type="ECO:0000313" key="7">
    <source>
        <dbReference type="EMBL" id="BAT72220.1"/>
    </source>
</evidence>
<dbReference type="GO" id="GO:0019843">
    <property type="term" value="F:rRNA binding"/>
    <property type="evidence" value="ECO:0007669"/>
    <property type="project" value="UniProtKB-UniRule"/>
</dbReference>
<dbReference type="KEGG" id="ttk:TST_1433"/>
<keyword evidence="8" id="KW-1185">Reference proteome</keyword>